<dbReference type="InterPro" id="IPR004623">
    <property type="entry name" value="KdpA"/>
</dbReference>
<feature type="transmembrane region" description="Helical" evidence="9">
    <location>
        <begin position="285"/>
        <end position="305"/>
    </location>
</feature>
<feature type="transmembrane region" description="Helical" evidence="9">
    <location>
        <begin position="387"/>
        <end position="408"/>
    </location>
</feature>
<dbReference type="HAMAP" id="MF_00275">
    <property type="entry name" value="KdpA"/>
    <property type="match status" value="1"/>
</dbReference>
<evidence type="ECO:0000313" key="10">
    <source>
        <dbReference type="EMBL" id="OWL96842.1"/>
    </source>
</evidence>
<evidence type="ECO:0000256" key="8">
    <source>
        <dbReference type="ARBA" id="ARBA00023136"/>
    </source>
</evidence>
<comment type="function">
    <text evidence="9">Part of the high-affinity ATP-driven potassium transport (or Kdp) system, which catalyzes the hydrolysis of ATP coupled with the electrogenic transport of potassium into the cytoplasm. This subunit binds the extracellular potassium ions and delivers the ions to the membrane domain of KdpB through an intramembrane tunnel.</text>
</comment>
<dbReference type="EMBL" id="NHMK01000010">
    <property type="protein sequence ID" value="OWL96842.1"/>
    <property type="molecule type" value="Genomic_DNA"/>
</dbReference>
<sequence length="574" mass="60303">MLPAVLPGVGAVTQLLAVLAVSALLVVPVGRLLHGVFTGARHTAPERLTYRLLRVNPAEPMDWRRYALTLVLCNLVMLLVSYALIRLQPWLPWNPAGLAAQTPELAWNTAVSFMTNTNWQAYSGEQSLSYFSQMAVLTTFMFTSAATGFAAAAAFMRGLAGTNGAQLGNFWVDLTRIVYRVFLPLSFAVALILIWQGVPQTLNATVTAQTLQGETQRIALGPVASLESIKHLGTNGGGFFGMNAAHPFENPTPLTNALHVLCMLLLPTSLTYAFGRLLANRRQGWVIFGAMFTLFAVSLGALLLAEQGGNPVLGAAGADQSVTATQAGGNMEGKEVRFGVAQTALFAATTTAATTGSVNAMHDSLTPLGGLVTLVQMMLNSVFGGKGVGLINFTQYLILSVFLAGLMVGRTPEFLGKKIEAREVKLVMLAVLAHPLSILGFTALAVTLPAALGSLNNPGAHGFTEVLYAYTSATANNGSAFAGLNANTPFYNLTTGLAMLTGRYLTLLPMLAVAGLLAAKTRVPAGSGTLRTDTALFGGLTVAVLLIVGALTFLPALTLGPVTDHLQMLKGAVQ</sequence>
<keyword evidence="6 9" id="KW-1133">Transmembrane helix</keyword>
<reference evidence="10 11" key="1">
    <citation type="submission" date="2017-05" db="EMBL/GenBank/DDBJ databases">
        <title>De novo genome assembly of Deniococcus indicus strain DR1.</title>
        <authorList>
            <person name="Chauhan D."/>
            <person name="Yennamalli R.M."/>
            <person name="Priyadarshini R."/>
        </authorList>
    </citation>
    <scope>NUCLEOTIDE SEQUENCE [LARGE SCALE GENOMIC DNA]</scope>
    <source>
        <strain evidence="10 11">DR1</strain>
    </source>
</reference>
<proteinExistence type="inferred from homology"/>
<dbReference type="GO" id="GO:0030955">
    <property type="term" value="F:potassium ion binding"/>
    <property type="evidence" value="ECO:0007669"/>
    <property type="project" value="UniProtKB-UniRule"/>
</dbReference>
<evidence type="ECO:0000256" key="9">
    <source>
        <dbReference type="HAMAP-Rule" id="MF_00275"/>
    </source>
</evidence>
<comment type="subunit">
    <text evidence="9">The system is composed of three essential subunits: KdpA, KdpB and KdpC.</text>
</comment>
<evidence type="ECO:0000256" key="4">
    <source>
        <dbReference type="ARBA" id="ARBA00022692"/>
    </source>
</evidence>
<feature type="transmembrane region" description="Helical" evidence="9">
    <location>
        <begin position="257"/>
        <end position="278"/>
    </location>
</feature>
<keyword evidence="7 9" id="KW-0406">Ion transport</keyword>
<keyword evidence="11" id="KW-1185">Reference proteome</keyword>
<dbReference type="PANTHER" id="PTHR30607:SF2">
    <property type="entry name" value="POTASSIUM-TRANSPORTING ATPASE POTASSIUM-BINDING SUBUNIT"/>
    <property type="match status" value="1"/>
</dbReference>
<feature type="transmembrane region" description="Helical" evidence="9">
    <location>
        <begin position="12"/>
        <end position="33"/>
    </location>
</feature>
<organism evidence="10 11">
    <name type="scientific">Deinococcus indicus</name>
    <dbReference type="NCBI Taxonomy" id="223556"/>
    <lineage>
        <taxon>Bacteria</taxon>
        <taxon>Thermotogati</taxon>
        <taxon>Deinococcota</taxon>
        <taxon>Deinococci</taxon>
        <taxon>Deinococcales</taxon>
        <taxon>Deinococcaceae</taxon>
        <taxon>Deinococcus</taxon>
    </lineage>
</organism>
<keyword evidence="5 9" id="KW-0630">Potassium</keyword>
<keyword evidence="8 9" id="KW-0472">Membrane</keyword>
<feature type="transmembrane region" description="Helical" evidence="9">
    <location>
        <begin position="134"/>
        <end position="156"/>
    </location>
</feature>
<comment type="caution">
    <text evidence="10">The sequence shown here is derived from an EMBL/GenBank/DDBJ whole genome shotgun (WGS) entry which is preliminary data.</text>
</comment>
<dbReference type="RefSeq" id="WP_088248041.1">
    <property type="nucleotide sequence ID" value="NZ_NHMK01000010.1"/>
</dbReference>
<keyword evidence="3 9" id="KW-0633">Potassium transport</keyword>
<evidence type="ECO:0000256" key="1">
    <source>
        <dbReference type="ARBA" id="ARBA00022448"/>
    </source>
</evidence>
<feature type="transmembrane region" description="Helical" evidence="9">
    <location>
        <begin position="66"/>
        <end position="85"/>
    </location>
</feature>
<evidence type="ECO:0000256" key="7">
    <source>
        <dbReference type="ARBA" id="ARBA00023065"/>
    </source>
</evidence>
<name>A0A246BNK4_9DEIO</name>
<evidence type="ECO:0000313" key="11">
    <source>
        <dbReference type="Proteomes" id="UP000197208"/>
    </source>
</evidence>
<feature type="transmembrane region" description="Helical" evidence="9">
    <location>
        <begin position="429"/>
        <end position="452"/>
    </location>
</feature>
<dbReference type="GO" id="GO:0005886">
    <property type="term" value="C:plasma membrane"/>
    <property type="evidence" value="ECO:0007669"/>
    <property type="project" value="UniProtKB-SubCell"/>
</dbReference>
<dbReference type="GO" id="GO:0008556">
    <property type="term" value="F:P-type potassium transmembrane transporter activity"/>
    <property type="evidence" value="ECO:0007669"/>
    <property type="project" value="InterPro"/>
</dbReference>
<comment type="similarity">
    <text evidence="9">Belongs to the KdpA family.</text>
</comment>
<evidence type="ECO:0000256" key="6">
    <source>
        <dbReference type="ARBA" id="ARBA00022989"/>
    </source>
</evidence>
<comment type="subcellular location">
    <subcellularLocation>
        <location evidence="9">Cell membrane</location>
        <topology evidence="9">Multi-pass membrane protein</topology>
    </subcellularLocation>
</comment>
<dbReference type="AlphaFoldDB" id="A0A246BNK4"/>
<protein>
    <recommendedName>
        <fullName evidence="9">Potassium-transporting ATPase potassium-binding subunit</fullName>
    </recommendedName>
    <alternativeName>
        <fullName evidence="9">ATP phosphohydrolase [potassium-transporting] A chain</fullName>
    </alternativeName>
    <alternativeName>
        <fullName evidence="9">Potassium-binding and translocating subunit A</fullName>
    </alternativeName>
    <alternativeName>
        <fullName evidence="9">Potassium-translocating ATPase A chain</fullName>
    </alternativeName>
</protein>
<gene>
    <name evidence="9" type="primary">kdpA</name>
    <name evidence="10" type="ORF">CBQ26_07570</name>
</gene>
<evidence type="ECO:0000256" key="5">
    <source>
        <dbReference type="ARBA" id="ARBA00022958"/>
    </source>
</evidence>
<dbReference type="Pfam" id="PF03814">
    <property type="entry name" value="KdpA"/>
    <property type="match status" value="1"/>
</dbReference>
<feature type="transmembrane region" description="Helical" evidence="9">
    <location>
        <begin position="535"/>
        <end position="557"/>
    </location>
</feature>
<dbReference type="PIRSF" id="PIRSF001294">
    <property type="entry name" value="K_ATPaseA"/>
    <property type="match status" value="1"/>
</dbReference>
<dbReference type="PANTHER" id="PTHR30607">
    <property type="entry name" value="POTASSIUM-TRANSPORTING ATPASE A CHAIN"/>
    <property type="match status" value="1"/>
</dbReference>
<evidence type="ECO:0000256" key="3">
    <source>
        <dbReference type="ARBA" id="ARBA00022538"/>
    </source>
</evidence>
<keyword evidence="1 9" id="KW-0813">Transport</keyword>
<feature type="transmembrane region" description="Helical" evidence="9">
    <location>
        <begin position="504"/>
        <end position="523"/>
    </location>
</feature>
<keyword evidence="2 9" id="KW-1003">Cell membrane</keyword>
<accession>A0A246BNK4</accession>
<dbReference type="OrthoDB" id="9763796at2"/>
<dbReference type="NCBIfam" id="TIGR00680">
    <property type="entry name" value="kdpA"/>
    <property type="match status" value="1"/>
</dbReference>
<feature type="transmembrane region" description="Helical" evidence="9">
    <location>
        <begin position="177"/>
        <end position="198"/>
    </location>
</feature>
<keyword evidence="4 9" id="KW-0812">Transmembrane</keyword>
<dbReference type="Proteomes" id="UP000197208">
    <property type="component" value="Unassembled WGS sequence"/>
</dbReference>
<evidence type="ECO:0000256" key="2">
    <source>
        <dbReference type="ARBA" id="ARBA00022475"/>
    </source>
</evidence>